<dbReference type="PROSITE" id="PS51891">
    <property type="entry name" value="CENP_V_GFA"/>
    <property type="match status" value="1"/>
</dbReference>
<keyword evidence="3" id="KW-0862">Zinc</keyword>
<keyword evidence="7" id="KW-1185">Reference proteome</keyword>
<organism evidence="6 7">
    <name type="scientific">Sphingobium cyanobacteriorum</name>
    <dbReference type="NCBI Taxonomy" id="3063954"/>
    <lineage>
        <taxon>Bacteria</taxon>
        <taxon>Pseudomonadati</taxon>
        <taxon>Pseudomonadota</taxon>
        <taxon>Alphaproteobacteria</taxon>
        <taxon>Sphingomonadales</taxon>
        <taxon>Sphingomonadaceae</taxon>
        <taxon>Sphingobium</taxon>
    </lineage>
</organism>
<dbReference type="RefSeq" id="WP_304534319.1">
    <property type="nucleotide sequence ID" value="NZ_JAUQOM010000001.1"/>
</dbReference>
<dbReference type="SUPFAM" id="SSF51316">
    <property type="entry name" value="Mss4-like"/>
    <property type="match status" value="1"/>
</dbReference>
<comment type="similarity">
    <text evidence="1">Belongs to the Gfa family.</text>
</comment>
<name>A0ABT8ZJQ5_9SPHN</name>
<proteinExistence type="inferred from homology"/>
<dbReference type="Proteomes" id="UP001176471">
    <property type="component" value="Unassembled WGS sequence"/>
</dbReference>
<evidence type="ECO:0000256" key="3">
    <source>
        <dbReference type="ARBA" id="ARBA00022833"/>
    </source>
</evidence>
<feature type="domain" description="CENP-V/GFA" evidence="5">
    <location>
        <begin position="3"/>
        <end position="113"/>
    </location>
</feature>
<gene>
    <name evidence="6" type="ORF">Q4610_01890</name>
</gene>
<reference evidence="6" key="1">
    <citation type="submission" date="2023-07" db="EMBL/GenBank/DDBJ databases">
        <title>Bacterial whole genome sequence for Sphingobium sp. HBC34.</title>
        <authorList>
            <person name="Le V."/>
            <person name="Ko S.-R."/>
            <person name="Ahn C.-Y."/>
            <person name="Oh H.-M."/>
        </authorList>
    </citation>
    <scope>NUCLEOTIDE SEQUENCE</scope>
    <source>
        <strain evidence="6">HBC34</strain>
    </source>
</reference>
<evidence type="ECO:0000256" key="1">
    <source>
        <dbReference type="ARBA" id="ARBA00005495"/>
    </source>
</evidence>
<dbReference type="Gene3D" id="3.90.1590.10">
    <property type="entry name" value="glutathione-dependent formaldehyde- activating enzyme (gfa)"/>
    <property type="match status" value="1"/>
</dbReference>
<dbReference type="EMBL" id="JAUQOM010000001">
    <property type="protein sequence ID" value="MDO7833786.1"/>
    <property type="molecule type" value="Genomic_DNA"/>
</dbReference>
<dbReference type="PANTHER" id="PTHR33337:SF40">
    <property type="entry name" value="CENP-V_GFA DOMAIN-CONTAINING PROTEIN-RELATED"/>
    <property type="match status" value="1"/>
</dbReference>
<dbReference type="PANTHER" id="PTHR33337">
    <property type="entry name" value="GFA DOMAIN-CONTAINING PROTEIN"/>
    <property type="match status" value="1"/>
</dbReference>
<evidence type="ECO:0000256" key="4">
    <source>
        <dbReference type="ARBA" id="ARBA00023239"/>
    </source>
</evidence>
<dbReference type="InterPro" id="IPR011057">
    <property type="entry name" value="Mss4-like_sf"/>
</dbReference>
<dbReference type="Pfam" id="PF04828">
    <property type="entry name" value="GFA"/>
    <property type="match status" value="1"/>
</dbReference>
<protein>
    <submittedName>
        <fullName evidence="6">GFA family protein</fullName>
    </submittedName>
</protein>
<dbReference type="InterPro" id="IPR006913">
    <property type="entry name" value="CENP-V/GFA"/>
</dbReference>
<sequence>MAHQAGCLCRQVRIVIDAEPMGARQCWCRLCQYLSGGAGTVNILFPSNAVHISGEIRWHGSVADSGNAMQRGFCPTCGTPLLSKADIRPHLMIVRAGTLDDPSLIGPQMQIWTQEAPDWAHLDPSVPHHPAQNPQ</sequence>
<evidence type="ECO:0000256" key="2">
    <source>
        <dbReference type="ARBA" id="ARBA00022723"/>
    </source>
</evidence>
<keyword evidence="2" id="KW-0479">Metal-binding</keyword>
<evidence type="ECO:0000313" key="6">
    <source>
        <dbReference type="EMBL" id="MDO7833786.1"/>
    </source>
</evidence>
<comment type="caution">
    <text evidence="6">The sequence shown here is derived from an EMBL/GenBank/DDBJ whole genome shotgun (WGS) entry which is preliminary data.</text>
</comment>
<keyword evidence="4" id="KW-0456">Lyase</keyword>
<evidence type="ECO:0000313" key="7">
    <source>
        <dbReference type="Proteomes" id="UP001176471"/>
    </source>
</evidence>
<accession>A0ABT8ZJQ5</accession>
<evidence type="ECO:0000259" key="5">
    <source>
        <dbReference type="PROSITE" id="PS51891"/>
    </source>
</evidence>